<keyword evidence="2" id="KW-1185">Reference proteome</keyword>
<accession>A0ACA9PD70</accession>
<proteinExistence type="predicted"/>
<organism evidence="1 2">
    <name type="scientific">Racocetra persica</name>
    <dbReference type="NCBI Taxonomy" id="160502"/>
    <lineage>
        <taxon>Eukaryota</taxon>
        <taxon>Fungi</taxon>
        <taxon>Fungi incertae sedis</taxon>
        <taxon>Mucoromycota</taxon>
        <taxon>Glomeromycotina</taxon>
        <taxon>Glomeromycetes</taxon>
        <taxon>Diversisporales</taxon>
        <taxon>Gigasporaceae</taxon>
        <taxon>Racocetra</taxon>
    </lineage>
</organism>
<feature type="non-terminal residue" evidence="1">
    <location>
        <position position="91"/>
    </location>
</feature>
<protein>
    <submittedName>
        <fullName evidence="1">16038_t:CDS:1</fullName>
    </submittedName>
</protein>
<evidence type="ECO:0000313" key="1">
    <source>
        <dbReference type="EMBL" id="CAG8704705.1"/>
    </source>
</evidence>
<comment type="caution">
    <text evidence="1">The sequence shown here is derived from an EMBL/GenBank/DDBJ whole genome shotgun (WGS) entry which is preliminary data.</text>
</comment>
<sequence length="91" mass="10330">MGSCPNNSSNNEASTEPIDVNINAMCDTVAKRYCEVPLRVLCGEQCLDIRGQVDTEREAEIKNFFDLLEETRKNNAYVVYGLKIKDLVEKR</sequence>
<gene>
    <name evidence="1" type="ORF">RPERSI_LOCUS10185</name>
</gene>
<dbReference type="EMBL" id="CAJVQC010019942">
    <property type="protein sequence ID" value="CAG8704705.1"/>
    <property type="molecule type" value="Genomic_DNA"/>
</dbReference>
<dbReference type="Proteomes" id="UP000789920">
    <property type="component" value="Unassembled WGS sequence"/>
</dbReference>
<evidence type="ECO:0000313" key="2">
    <source>
        <dbReference type="Proteomes" id="UP000789920"/>
    </source>
</evidence>
<reference evidence="1" key="1">
    <citation type="submission" date="2021-06" db="EMBL/GenBank/DDBJ databases">
        <authorList>
            <person name="Kallberg Y."/>
            <person name="Tangrot J."/>
            <person name="Rosling A."/>
        </authorList>
    </citation>
    <scope>NUCLEOTIDE SEQUENCE</scope>
    <source>
        <strain evidence="1">MA461A</strain>
    </source>
</reference>
<name>A0ACA9PD70_9GLOM</name>